<feature type="transmembrane region" description="Helical" evidence="10">
    <location>
        <begin position="60"/>
        <end position="80"/>
    </location>
</feature>
<evidence type="ECO:0000256" key="9">
    <source>
        <dbReference type="ARBA" id="ARBA00023251"/>
    </source>
</evidence>
<dbReference type="CDD" id="cd13143">
    <property type="entry name" value="MATE_MepA_like"/>
    <property type="match status" value="1"/>
</dbReference>
<evidence type="ECO:0000256" key="7">
    <source>
        <dbReference type="ARBA" id="ARBA00022989"/>
    </source>
</evidence>
<feature type="transmembrane region" description="Helical" evidence="10">
    <location>
        <begin position="101"/>
        <end position="121"/>
    </location>
</feature>
<keyword evidence="9" id="KW-0046">Antibiotic resistance</keyword>
<gene>
    <name evidence="11" type="ORF">OBO34_14920</name>
</gene>
<evidence type="ECO:0000256" key="8">
    <source>
        <dbReference type="ARBA" id="ARBA00023136"/>
    </source>
</evidence>
<dbReference type="GO" id="GO:0015297">
    <property type="term" value="F:antiporter activity"/>
    <property type="evidence" value="ECO:0007669"/>
    <property type="project" value="InterPro"/>
</dbReference>
<dbReference type="InterPro" id="IPR045070">
    <property type="entry name" value="MATE_MepA-like"/>
</dbReference>
<feature type="transmembrane region" description="Helical" evidence="10">
    <location>
        <begin position="325"/>
        <end position="353"/>
    </location>
</feature>
<feature type="transmembrane region" description="Helical" evidence="10">
    <location>
        <begin position="21"/>
        <end position="40"/>
    </location>
</feature>
<comment type="subcellular location">
    <subcellularLocation>
        <location evidence="1">Cell membrane</location>
        <topology evidence="1">Multi-pass membrane protein</topology>
    </subcellularLocation>
</comment>
<keyword evidence="6 10" id="KW-0812">Transmembrane</keyword>
<dbReference type="PANTHER" id="PTHR43823">
    <property type="entry name" value="SPORULATION PROTEIN YKVU"/>
    <property type="match status" value="1"/>
</dbReference>
<comment type="similarity">
    <text evidence="2">Belongs to the multi antimicrobial extrusion (MATE) (TC 2.A.66.1) family. MepA subfamily.</text>
</comment>
<dbReference type="GO" id="GO:0005886">
    <property type="term" value="C:plasma membrane"/>
    <property type="evidence" value="ECO:0007669"/>
    <property type="project" value="UniProtKB-SubCell"/>
</dbReference>
<dbReference type="InterPro" id="IPR048279">
    <property type="entry name" value="MdtK-like"/>
</dbReference>
<evidence type="ECO:0000256" key="5">
    <source>
        <dbReference type="ARBA" id="ARBA00022475"/>
    </source>
</evidence>
<evidence type="ECO:0000256" key="10">
    <source>
        <dbReference type="SAM" id="Phobius"/>
    </source>
</evidence>
<evidence type="ECO:0000256" key="3">
    <source>
        <dbReference type="ARBA" id="ARBA00022106"/>
    </source>
</evidence>
<keyword evidence="7 10" id="KW-1133">Transmembrane helix</keyword>
<evidence type="ECO:0000313" key="11">
    <source>
        <dbReference type="EMBL" id="MCU7379637.1"/>
    </source>
</evidence>
<dbReference type="InterPro" id="IPR051327">
    <property type="entry name" value="MATE_MepA_subfamily"/>
</dbReference>
<dbReference type="Proteomes" id="UP001065549">
    <property type="component" value="Unassembled WGS sequence"/>
</dbReference>
<keyword evidence="12" id="KW-1185">Reference proteome</keyword>
<dbReference type="Pfam" id="PF01554">
    <property type="entry name" value="MatE"/>
    <property type="match status" value="2"/>
</dbReference>
<name>A0A9J6QTZ0_9FIRM</name>
<dbReference type="RefSeq" id="WP_253020946.1">
    <property type="nucleotide sequence ID" value="NZ_JAJAGH010000009.1"/>
</dbReference>
<evidence type="ECO:0000256" key="4">
    <source>
        <dbReference type="ARBA" id="ARBA00022448"/>
    </source>
</evidence>
<protein>
    <recommendedName>
        <fullName evidence="3">Multidrug export protein MepA</fullName>
    </recommendedName>
</protein>
<comment type="caution">
    <text evidence="11">The sequence shown here is derived from an EMBL/GenBank/DDBJ whole genome shotgun (WGS) entry which is preliminary data.</text>
</comment>
<dbReference type="PANTHER" id="PTHR43823:SF3">
    <property type="entry name" value="MULTIDRUG EXPORT PROTEIN MEPA"/>
    <property type="match status" value="1"/>
</dbReference>
<evidence type="ECO:0000313" key="12">
    <source>
        <dbReference type="Proteomes" id="UP001065549"/>
    </source>
</evidence>
<evidence type="ECO:0000256" key="6">
    <source>
        <dbReference type="ARBA" id="ARBA00022692"/>
    </source>
</evidence>
<feature type="transmembrane region" description="Helical" evidence="10">
    <location>
        <begin position="359"/>
        <end position="379"/>
    </location>
</feature>
<dbReference type="GO" id="GO:0046677">
    <property type="term" value="P:response to antibiotic"/>
    <property type="evidence" value="ECO:0007669"/>
    <property type="project" value="UniProtKB-KW"/>
</dbReference>
<dbReference type="GO" id="GO:0042910">
    <property type="term" value="F:xenobiotic transmembrane transporter activity"/>
    <property type="evidence" value="ECO:0007669"/>
    <property type="project" value="InterPro"/>
</dbReference>
<dbReference type="PIRSF" id="PIRSF006603">
    <property type="entry name" value="DinF"/>
    <property type="match status" value="1"/>
</dbReference>
<dbReference type="NCBIfam" id="TIGR00797">
    <property type="entry name" value="matE"/>
    <property type="match status" value="1"/>
</dbReference>
<feature type="transmembrane region" description="Helical" evidence="10">
    <location>
        <begin position="175"/>
        <end position="196"/>
    </location>
</feature>
<dbReference type="EMBL" id="JAOSHN010000006">
    <property type="protein sequence ID" value="MCU7379637.1"/>
    <property type="molecule type" value="Genomic_DNA"/>
</dbReference>
<accession>A0A9J6QTZ0</accession>
<keyword evidence="8 10" id="KW-0472">Membrane</keyword>
<keyword evidence="4" id="KW-0813">Transport</keyword>
<feature type="transmembrane region" description="Helical" evidence="10">
    <location>
        <begin position="141"/>
        <end position="163"/>
    </location>
</feature>
<organism evidence="11 12">
    <name type="scientific">Hominibacterium faecale</name>
    <dbReference type="NCBI Taxonomy" id="2839743"/>
    <lineage>
        <taxon>Bacteria</taxon>
        <taxon>Bacillati</taxon>
        <taxon>Bacillota</taxon>
        <taxon>Clostridia</taxon>
        <taxon>Peptostreptococcales</taxon>
        <taxon>Anaerovoracaceae</taxon>
        <taxon>Hominibacterium</taxon>
    </lineage>
</organism>
<dbReference type="AlphaFoldDB" id="A0A9J6QTZ0"/>
<feature type="transmembrane region" description="Helical" evidence="10">
    <location>
        <begin position="202"/>
        <end position="221"/>
    </location>
</feature>
<reference evidence="11" key="1">
    <citation type="submission" date="2022-09" db="EMBL/GenBank/DDBJ databases">
        <title>Culturomic study of gut microbiota in children with autism spectrum disorder.</title>
        <authorList>
            <person name="Efimov B.A."/>
            <person name="Chaplin A.V."/>
            <person name="Sokolova S.R."/>
            <person name="Pikina A.P."/>
            <person name="Korzhanova M."/>
            <person name="Belova V."/>
            <person name="Korostin D."/>
        </authorList>
    </citation>
    <scope>NUCLEOTIDE SEQUENCE</scope>
    <source>
        <strain evidence="11">ASD5510</strain>
    </source>
</reference>
<evidence type="ECO:0000256" key="1">
    <source>
        <dbReference type="ARBA" id="ARBA00004651"/>
    </source>
</evidence>
<sequence length="459" mass="49661">MSNNENINRELFERMPIRRAFLTLAVPTVLSQVIVIVYSLADSFFVGRLGDPQQVAALTISFPIFNMLTALANIFGIGAASVISRSLGAGNSERARKASACAFWSAAISAGLMILVLILFMKEVLTLLGATADTYAFTRSYLIWVVLFGGLPTELSLLLGHLLRAEGRTKAASIGMTLGGLLNIALDPLFIFYFHWGVGGAGIATMAANTASMVFFLGVFFRIRRHTVLSLSPKDFTVRQGILAGIVSVGLPTGLNTCLVNLDNALMSGLTAAYSDQVVAAYGITQKITTATIHISQGMAQGILPLIGYNYSQGRLTRVRQTNRFALRTLLIFTIFFFAAIEASAASLSRIFIDEPATAALTGVFMRCWMFCAFGMCLFQMYNAIFQGVGLWKQALLLTICRLGILFPAASLGLNRFLGLQGLMFSQPLSDTLTLFLCMAVYHKVKINQLCGGQAPSDP</sequence>
<proteinExistence type="inferred from homology"/>
<keyword evidence="5" id="KW-1003">Cell membrane</keyword>
<dbReference type="InterPro" id="IPR002528">
    <property type="entry name" value="MATE_fam"/>
</dbReference>
<evidence type="ECO:0000256" key="2">
    <source>
        <dbReference type="ARBA" id="ARBA00008417"/>
    </source>
</evidence>